<keyword evidence="1" id="KW-1133">Transmembrane helix</keyword>
<dbReference type="OrthoDB" id="769005at2759"/>
<sequence>MARPAQSCSHCCVEVALPVDGFTAVARPRAELLPLLPGGGATCGRHTETLSAAAAASESKVSSSVQERVKDILVVVSGLLFGFGYGALTAATMYLVWSLIASTCASGYDDIYSDDEDQLSNSESPEKAGYAILDDAEDYGAAGSSAGMSDSELMRIKAPSFNRPAGRPRQNRFKGALDYFGKRKVKTKNDHRMYDKYDSDLDVKKMKRIGCGECSILGHSANICEKKRVDLNSDIPDF</sequence>
<feature type="transmembrane region" description="Helical" evidence="1">
    <location>
        <begin position="72"/>
        <end position="97"/>
    </location>
</feature>
<evidence type="ECO:0000313" key="3">
    <source>
        <dbReference type="Proteomes" id="UP000275267"/>
    </source>
</evidence>
<evidence type="ECO:0000256" key="1">
    <source>
        <dbReference type="SAM" id="Phobius"/>
    </source>
</evidence>
<accession>A0A3L6TET1</accession>
<evidence type="ECO:0000313" key="2">
    <source>
        <dbReference type="EMBL" id="RLN38720.1"/>
    </source>
</evidence>
<dbReference type="PANTHER" id="PTHR35107">
    <property type="entry name" value="EXPRESSED PROTEIN"/>
    <property type="match status" value="1"/>
</dbReference>
<dbReference type="AlphaFoldDB" id="A0A3L6TET1"/>
<gene>
    <name evidence="2" type="ORF">C2845_PM01G22530</name>
</gene>
<keyword evidence="1" id="KW-0472">Membrane</keyword>
<dbReference type="EMBL" id="PQIB02000001">
    <property type="protein sequence ID" value="RLN38720.1"/>
    <property type="molecule type" value="Genomic_DNA"/>
</dbReference>
<comment type="caution">
    <text evidence="2">The sequence shown here is derived from an EMBL/GenBank/DDBJ whole genome shotgun (WGS) entry which is preliminary data.</text>
</comment>
<keyword evidence="1" id="KW-0812">Transmembrane</keyword>
<keyword evidence="3" id="KW-1185">Reference proteome</keyword>
<dbReference type="Proteomes" id="UP000275267">
    <property type="component" value="Unassembled WGS sequence"/>
</dbReference>
<reference evidence="3" key="1">
    <citation type="journal article" date="2019" name="Nat. Commun.">
        <title>The genome of broomcorn millet.</title>
        <authorList>
            <person name="Zou C."/>
            <person name="Miki D."/>
            <person name="Li D."/>
            <person name="Tang Q."/>
            <person name="Xiao L."/>
            <person name="Rajput S."/>
            <person name="Deng P."/>
            <person name="Jia W."/>
            <person name="Huang R."/>
            <person name="Zhang M."/>
            <person name="Sun Y."/>
            <person name="Hu J."/>
            <person name="Fu X."/>
            <person name="Schnable P.S."/>
            <person name="Li F."/>
            <person name="Zhang H."/>
            <person name="Feng B."/>
            <person name="Zhu X."/>
            <person name="Liu R."/>
            <person name="Schnable J.C."/>
            <person name="Zhu J.-K."/>
            <person name="Zhang H."/>
        </authorList>
    </citation>
    <scope>NUCLEOTIDE SEQUENCE [LARGE SCALE GENOMIC DNA]</scope>
</reference>
<organism evidence="2 3">
    <name type="scientific">Panicum miliaceum</name>
    <name type="common">Proso millet</name>
    <name type="synonym">Broomcorn millet</name>
    <dbReference type="NCBI Taxonomy" id="4540"/>
    <lineage>
        <taxon>Eukaryota</taxon>
        <taxon>Viridiplantae</taxon>
        <taxon>Streptophyta</taxon>
        <taxon>Embryophyta</taxon>
        <taxon>Tracheophyta</taxon>
        <taxon>Spermatophyta</taxon>
        <taxon>Magnoliopsida</taxon>
        <taxon>Liliopsida</taxon>
        <taxon>Poales</taxon>
        <taxon>Poaceae</taxon>
        <taxon>PACMAD clade</taxon>
        <taxon>Panicoideae</taxon>
        <taxon>Panicodae</taxon>
        <taxon>Paniceae</taxon>
        <taxon>Panicinae</taxon>
        <taxon>Panicum</taxon>
        <taxon>Panicum sect. Panicum</taxon>
    </lineage>
</organism>
<dbReference type="STRING" id="4540.A0A3L6TET1"/>
<name>A0A3L6TET1_PANMI</name>
<protein>
    <submittedName>
        <fullName evidence="2">Uncharacterized protein</fullName>
    </submittedName>
</protein>
<dbReference type="PANTHER" id="PTHR35107:SF2">
    <property type="entry name" value="EXPRESSED PROTEIN"/>
    <property type="match status" value="1"/>
</dbReference>
<proteinExistence type="predicted"/>